<reference evidence="1 2" key="1">
    <citation type="submission" date="2021-04" db="EMBL/GenBank/DDBJ databases">
        <authorList>
            <person name="Rodrigo-Torres L."/>
            <person name="Arahal R. D."/>
            <person name="Lucena T."/>
        </authorList>
    </citation>
    <scope>NUCLEOTIDE SEQUENCE [LARGE SCALE GENOMIC DNA]</scope>
    <source>
        <strain evidence="1 2">CECT 9623</strain>
    </source>
</reference>
<evidence type="ECO:0000313" key="2">
    <source>
        <dbReference type="Proteomes" id="UP000679725"/>
    </source>
</evidence>
<dbReference type="EMBL" id="CAJRAU010000012">
    <property type="protein sequence ID" value="CAG5074627.1"/>
    <property type="molecule type" value="Genomic_DNA"/>
</dbReference>
<accession>A0ABN7RES9</accession>
<keyword evidence="2" id="KW-1185">Reference proteome</keyword>
<comment type="caution">
    <text evidence="1">The sequence shown here is derived from an EMBL/GenBank/DDBJ whole genome shotgun (WGS) entry which is preliminary data.</text>
</comment>
<organism evidence="1 2">
    <name type="scientific">Dyadobacter linearis</name>
    <dbReference type="NCBI Taxonomy" id="2823330"/>
    <lineage>
        <taxon>Bacteria</taxon>
        <taxon>Pseudomonadati</taxon>
        <taxon>Bacteroidota</taxon>
        <taxon>Cytophagia</taxon>
        <taxon>Cytophagales</taxon>
        <taxon>Spirosomataceae</taxon>
        <taxon>Dyadobacter</taxon>
    </lineage>
</organism>
<proteinExistence type="predicted"/>
<protein>
    <submittedName>
        <fullName evidence="1">Uncharacterized protein</fullName>
    </submittedName>
</protein>
<dbReference type="Proteomes" id="UP000679725">
    <property type="component" value="Unassembled WGS sequence"/>
</dbReference>
<name>A0ABN7RES9_9BACT</name>
<gene>
    <name evidence="1" type="ORF">DYBT9623_05314</name>
</gene>
<sequence>MIHIFKTNVETKPAIERLKSYLDQMDALAQWNFDLEDCDHILRIESKRAIGHLIINLLHENGFECQELID</sequence>
<evidence type="ECO:0000313" key="1">
    <source>
        <dbReference type="EMBL" id="CAG5074627.1"/>
    </source>
</evidence>